<dbReference type="NCBIfam" id="TIGR00492">
    <property type="entry name" value="alr"/>
    <property type="match status" value="1"/>
</dbReference>
<feature type="active site" description="Proton acceptor; specific for L-alanine" evidence="4">
    <location>
        <position position="253"/>
    </location>
</feature>
<feature type="binding site" evidence="4">
    <location>
        <position position="301"/>
    </location>
    <ligand>
        <name>substrate</name>
    </ligand>
</feature>
<dbReference type="EC" id="5.1.1.1" evidence="4"/>
<keyword evidence="3 4" id="KW-0413">Isomerase</keyword>
<feature type="modified residue" description="N6-(pyridoxal phosphate)lysine" evidence="4">
    <location>
        <position position="34"/>
    </location>
</feature>
<comment type="catalytic activity">
    <reaction evidence="4">
        <text>L-alanine = D-alanine</text>
        <dbReference type="Rhea" id="RHEA:20249"/>
        <dbReference type="ChEBI" id="CHEBI:57416"/>
        <dbReference type="ChEBI" id="CHEBI:57972"/>
        <dbReference type="EC" id="5.1.1.1"/>
    </reaction>
</comment>
<keyword evidence="2 4" id="KW-0663">Pyridoxal phosphate</keyword>
<protein>
    <recommendedName>
        <fullName evidence="4">Alanine racemase</fullName>
        <ecNumber evidence="4">5.1.1.1</ecNumber>
    </recommendedName>
</protein>
<dbReference type="PROSITE" id="PS00395">
    <property type="entry name" value="ALANINE_RACEMASE"/>
    <property type="match status" value="1"/>
</dbReference>
<comment type="caution">
    <text evidence="6">The sequence shown here is derived from an EMBL/GenBank/DDBJ whole genome shotgun (WGS) entry which is preliminary data.</text>
</comment>
<sequence>MSRPLTATIRLDHLRANYQLARRLHGGRVLATVKANAYGHGAVAVARALADQTDGFAVACIEEALTLREAGITQPILLLEGWFEPAELELIVQHQLWTALHCPEQLAQLEQAKLAAPLPSVWLKFDSGMHRLGLPLGQAHEIHRRVCASGKVESVVLATHFARADELDCPSTTEQIERFRAAVAGLPCPLSLANSGGVLGWQAARGDWARPGIMLYGGASLDRMPAEPPLPVMQLDSKLIAVQSLSAGEAVGYGARFVTERASRIGLVACGYADGYPRAAKTGTPVLIDGRRSRVVGRVSMDMLAVDLEHFPEAGVGTPVRLWGEGLPADEVAQAAGTISYELFCNVKRAHFRYVG</sequence>
<dbReference type="InterPro" id="IPR011079">
    <property type="entry name" value="Ala_racemase_C"/>
</dbReference>
<evidence type="ECO:0000313" key="7">
    <source>
        <dbReference type="Proteomes" id="UP001595791"/>
    </source>
</evidence>
<dbReference type="PANTHER" id="PTHR30511:SF0">
    <property type="entry name" value="ALANINE RACEMASE, CATABOLIC-RELATED"/>
    <property type="match status" value="1"/>
</dbReference>
<evidence type="ECO:0000256" key="2">
    <source>
        <dbReference type="ARBA" id="ARBA00022898"/>
    </source>
</evidence>
<evidence type="ECO:0000313" key="6">
    <source>
        <dbReference type="EMBL" id="MFC4158883.1"/>
    </source>
</evidence>
<comment type="cofactor">
    <cofactor evidence="1 4">
        <name>pyridoxal 5'-phosphate</name>
        <dbReference type="ChEBI" id="CHEBI:597326"/>
    </cofactor>
</comment>
<feature type="domain" description="Alanine racemase C-terminal" evidence="5">
    <location>
        <begin position="232"/>
        <end position="355"/>
    </location>
</feature>
<dbReference type="SUPFAM" id="SSF50621">
    <property type="entry name" value="Alanine racemase C-terminal domain-like"/>
    <property type="match status" value="1"/>
</dbReference>
<dbReference type="InterPro" id="IPR001608">
    <property type="entry name" value="Ala_racemase_N"/>
</dbReference>
<evidence type="ECO:0000259" key="5">
    <source>
        <dbReference type="SMART" id="SM01005"/>
    </source>
</evidence>
<dbReference type="PANTHER" id="PTHR30511">
    <property type="entry name" value="ALANINE RACEMASE"/>
    <property type="match status" value="1"/>
</dbReference>
<dbReference type="Pfam" id="PF00842">
    <property type="entry name" value="Ala_racemase_C"/>
    <property type="match status" value="1"/>
</dbReference>
<dbReference type="Gene3D" id="2.40.37.10">
    <property type="entry name" value="Lyase, Ornithine Decarboxylase, Chain A, domain 1"/>
    <property type="match status" value="1"/>
</dbReference>
<dbReference type="InterPro" id="IPR009006">
    <property type="entry name" value="Ala_racemase/Decarboxylase_C"/>
</dbReference>
<gene>
    <name evidence="6" type="primary">alr</name>
    <name evidence="6" type="ORF">ACFOW7_05845</name>
</gene>
<keyword evidence="7" id="KW-1185">Reference proteome</keyword>
<comment type="function">
    <text evidence="4">Catalyzes the interconversion of L-alanine and D-alanine. May also act on other amino acids.</text>
</comment>
<dbReference type="Pfam" id="PF01168">
    <property type="entry name" value="Ala_racemase_N"/>
    <property type="match status" value="1"/>
</dbReference>
<proteinExistence type="inferred from homology"/>
<comment type="similarity">
    <text evidence="4">Belongs to the alanine racemase family.</text>
</comment>
<dbReference type="SUPFAM" id="SSF51419">
    <property type="entry name" value="PLP-binding barrel"/>
    <property type="match status" value="1"/>
</dbReference>
<dbReference type="Proteomes" id="UP001595791">
    <property type="component" value="Unassembled WGS sequence"/>
</dbReference>
<dbReference type="InterPro" id="IPR029066">
    <property type="entry name" value="PLP-binding_barrel"/>
</dbReference>
<feature type="binding site" evidence="4">
    <location>
        <position position="131"/>
    </location>
    <ligand>
        <name>substrate</name>
    </ligand>
</feature>
<dbReference type="SMART" id="SM01005">
    <property type="entry name" value="Ala_racemase_C"/>
    <property type="match status" value="1"/>
</dbReference>
<dbReference type="CDD" id="cd06827">
    <property type="entry name" value="PLPDE_III_AR_proteobact"/>
    <property type="match status" value="1"/>
</dbReference>
<dbReference type="HAMAP" id="MF_01201">
    <property type="entry name" value="Ala_racemase"/>
    <property type="match status" value="1"/>
</dbReference>
<dbReference type="InterPro" id="IPR000821">
    <property type="entry name" value="Ala_racemase"/>
</dbReference>
<reference evidence="7" key="1">
    <citation type="journal article" date="2019" name="Int. J. Syst. Evol. Microbiol.">
        <title>The Global Catalogue of Microorganisms (GCM) 10K type strain sequencing project: providing services to taxonomists for standard genome sequencing and annotation.</title>
        <authorList>
            <consortium name="The Broad Institute Genomics Platform"/>
            <consortium name="The Broad Institute Genome Sequencing Center for Infectious Disease"/>
            <person name="Wu L."/>
            <person name="Ma J."/>
        </authorList>
    </citation>
    <scope>NUCLEOTIDE SEQUENCE [LARGE SCALE GENOMIC DNA]</scope>
    <source>
        <strain evidence="7">LMG 29894</strain>
    </source>
</reference>
<name>A0ABV8ML69_9NEIS</name>
<dbReference type="GO" id="GO:0008784">
    <property type="term" value="F:alanine racemase activity"/>
    <property type="evidence" value="ECO:0007669"/>
    <property type="project" value="UniProtKB-EC"/>
</dbReference>
<dbReference type="InterPro" id="IPR020622">
    <property type="entry name" value="Ala_racemase_pyridoxalP-BS"/>
</dbReference>
<dbReference type="EMBL" id="JBHSBU010000001">
    <property type="protein sequence ID" value="MFC4158883.1"/>
    <property type="molecule type" value="Genomic_DNA"/>
</dbReference>
<dbReference type="PRINTS" id="PR00992">
    <property type="entry name" value="ALARACEMASE"/>
</dbReference>
<evidence type="ECO:0000256" key="4">
    <source>
        <dbReference type="HAMAP-Rule" id="MF_01201"/>
    </source>
</evidence>
<dbReference type="RefSeq" id="WP_378162038.1">
    <property type="nucleotide sequence ID" value="NZ_JBHSBU010000001.1"/>
</dbReference>
<accession>A0ABV8ML69</accession>
<evidence type="ECO:0000256" key="3">
    <source>
        <dbReference type="ARBA" id="ARBA00023235"/>
    </source>
</evidence>
<feature type="active site" description="Proton acceptor; specific for D-alanine" evidence="4">
    <location>
        <position position="34"/>
    </location>
</feature>
<organism evidence="6 7">
    <name type="scientific">Chitinimonas lacunae</name>
    <dbReference type="NCBI Taxonomy" id="1963018"/>
    <lineage>
        <taxon>Bacteria</taxon>
        <taxon>Pseudomonadati</taxon>
        <taxon>Pseudomonadota</taxon>
        <taxon>Betaproteobacteria</taxon>
        <taxon>Neisseriales</taxon>
        <taxon>Chitinibacteraceae</taxon>
        <taxon>Chitinimonas</taxon>
    </lineage>
</organism>
<dbReference type="Gene3D" id="3.20.20.10">
    <property type="entry name" value="Alanine racemase"/>
    <property type="match status" value="1"/>
</dbReference>
<comment type="pathway">
    <text evidence="4">Amino-acid biosynthesis; D-alanine biosynthesis; D-alanine from L-alanine: step 1/1.</text>
</comment>
<evidence type="ECO:0000256" key="1">
    <source>
        <dbReference type="ARBA" id="ARBA00001933"/>
    </source>
</evidence>